<dbReference type="Proteomes" id="UP000294901">
    <property type="component" value="Unassembled WGS sequence"/>
</dbReference>
<sequence>MEHSRCCGNSRSARNAKRQETARTGTPAGPAGNGTERAAMTAMYVVLQEAGDGTWRHLGEVARRARAF</sequence>
<reference evidence="2 3" key="1">
    <citation type="submission" date="2019-03" db="EMBL/GenBank/DDBJ databases">
        <title>Sequencing the genomes of 1000 actinobacteria strains.</title>
        <authorList>
            <person name="Klenk H.-P."/>
        </authorList>
    </citation>
    <scope>NUCLEOTIDE SEQUENCE [LARGE SCALE GENOMIC DNA]</scope>
    <source>
        <strain evidence="2 3">DSM 43805</strain>
    </source>
</reference>
<protein>
    <submittedName>
        <fullName evidence="2">Uncharacterized protein</fullName>
    </submittedName>
</protein>
<evidence type="ECO:0000313" key="3">
    <source>
        <dbReference type="Proteomes" id="UP000294901"/>
    </source>
</evidence>
<evidence type="ECO:0000313" key="2">
    <source>
        <dbReference type="EMBL" id="TDO31749.1"/>
    </source>
</evidence>
<organism evidence="2 3">
    <name type="scientific">Paractinoplanes brasiliensis</name>
    <dbReference type="NCBI Taxonomy" id="52695"/>
    <lineage>
        <taxon>Bacteria</taxon>
        <taxon>Bacillati</taxon>
        <taxon>Actinomycetota</taxon>
        <taxon>Actinomycetes</taxon>
        <taxon>Micromonosporales</taxon>
        <taxon>Micromonosporaceae</taxon>
        <taxon>Paractinoplanes</taxon>
    </lineage>
</organism>
<accession>A0A4R6J873</accession>
<evidence type="ECO:0000256" key="1">
    <source>
        <dbReference type="SAM" id="MobiDB-lite"/>
    </source>
</evidence>
<dbReference type="EMBL" id="SNWR01000002">
    <property type="protein sequence ID" value="TDO31749.1"/>
    <property type="molecule type" value="Genomic_DNA"/>
</dbReference>
<proteinExistence type="predicted"/>
<feature type="compositionally biased region" description="Low complexity" evidence="1">
    <location>
        <begin position="22"/>
        <end position="35"/>
    </location>
</feature>
<dbReference type="AlphaFoldDB" id="A0A4R6J873"/>
<keyword evidence="3" id="KW-1185">Reference proteome</keyword>
<gene>
    <name evidence="2" type="ORF">C8E87_7179</name>
</gene>
<name>A0A4R6J873_9ACTN</name>
<comment type="caution">
    <text evidence="2">The sequence shown here is derived from an EMBL/GenBank/DDBJ whole genome shotgun (WGS) entry which is preliminary data.</text>
</comment>
<feature type="region of interest" description="Disordered" evidence="1">
    <location>
        <begin position="1"/>
        <end position="36"/>
    </location>
</feature>